<dbReference type="SUPFAM" id="SSF101386">
    <property type="entry name" value="all-alpha NTP pyrophosphatases"/>
    <property type="match status" value="1"/>
</dbReference>
<dbReference type="Pfam" id="PF03819">
    <property type="entry name" value="MazG"/>
    <property type="match status" value="1"/>
</dbReference>
<protein>
    <submittedName>
        <fullName evidence="2">MazG Predicted pyrophosphatase</fullName>
    </submittedName>
</protein>
<sequence length="124" mass="14112">MVQTKLKENAFTFYQRTAAKTAREDYDLETDPRHARVAIASMGLAGETGELIDMLKKWAGHGHELNLDDVEKELGDILWYISEIATTLDLRLAQIAERNEEKLNARYPDGFSVKNSINRVDTSR</sequence>
<dbReference type="EMBL" id="LR797211">
    <property type="protein sequence ID" value="CAB4194486.1"/>
    <property type="molecule type" value="Genomic_DNA"/>
</dbReference>
<feature type="domain" description="NTP pyrophosphohydrolase MazG-like" evidence="1">
    <location>
        <begin position="43"/>
        <end position="111"/>
    </location>
</feature>
<evidence type="ECO:0000313" key="4">
    <source>
        <dbReference type="EMBL" id="CAB4194486.1"/>
    </source>
</evidence>
<dbReference type="InterPro" id="IPR004518">
    <property type="entry name" value="MazG-like_dom"/>
</dbReference>
<gene>
    <name evidence="3" type="ORF">UFOVP1191_93</name>
    <name evidence="4" type="ORF">UFOVP1252_85</name>
    <name evidence="2" type="ORF">UFOVP529_35</name>
</gene>
<organism evidence="2">
    <name type="scientific">uncultured Caudovirales phage</name>
    <dbReference type="NCBI Taxonomy" id="2100421"/>
    <lineage>
        <taxon>Viruses</taxon>
        <taxon>Duplodnaviria</taxon>
        <taxon>Heunggongvirae</taxon>
        <taxon>Uroviricota</taxon>
        <taxon>Caudoviricetes</taxon>
        <taxon>Peduoviridae</taxon>
        <taxon>Maltschvirus</taxon>
        <taxon>Maltschvirus maltsch</taxon>
    </lineage>
</organism>
<reference evidence="2" key="1">
    <citation type="submission" date="2020-04" db="EMBL/GenBank/DDBJ databases">
        <authorList>
            <person name="Chiriac C."/>
            <person name="Salcher M."/>
            <person name="Ghai R."/>
            <person name="Kavagutti S V."/>
        </authorList>
    </citation>
    <scope>NUCLEOTIDE SEQUENCE</scope>
</reference>
<dbReference type="EMBL" id="LR796510">
    <property type="protein sequence ID" value="CAB4148902.1"/>
    <property type="molecule type" value="Genomic_DNA"/>
</dbReference>
<dbReference type="PIRSF" id="PIRSF006639">
    <property type="entry name" value="UCP006639_pph"/>
    <property type="match status" value="1"/>
</dbReference>
<evidence type="ECO:0000259" key="1">
    <source>
        <dbReference type="Pfam" id="PF03819"/>
    </source>
</evidence>
<evidence type="ECO:0000313" key="2">
    <source>
        <dbReference type="EMBL" id="CAB4148902.1"/>
    </source>
</evidence>
<name>A0A6J5MR16_9CAUD</name>
<evidence type="ECO:0000313" key="3">
    <source>
        <dbReference type="EMBL" id="CAB4190702.1"/>
    </source>
</evidence>
<dbReference type="CDD" id="cd11541">
    <property type="entry name" value="NTP-PPase_u4"/>
    <property type="match status" value="1"/>
</dbReference>
<dbReference type="InterPro" id="IPR011379">
    <property type="entry name" value="MazG-related_GP37"/>
</dbReference>
<dbReference type="Gene3D" id="1.10.287.1080">
    <property type="entry name" value="MazG-like"/>
    <property type="match status" value="1"/>
</dbReference>
<proteinExistence type="predicted"/>
<accession>A0A6J5MR16</accession>
<dbReference type="EMBL" id="LR797158">
    <property type="protein sequence ID" value="CAB4190702.1"/>
    <property type="molecule type" value="Genomic_DNA"/>
</dbReference>